<evidence type="ECO:0000313" key="2">
    <source>
        <dbReference type="Proteomes" id="UP000759443"/>
    </source>
</evidence>
<gene>
    <name evidence="1" type="ORF">J2Z17_001112</name>
</gene>
<dbReference type="InterPro" id="IPR008767">
    <property type="entry name" value="Phage_SPP1_head-tail_adaptor"/>
</dbReference>
<dbReference type="Pfam" id="PF05521">
    <property type="entry name" value="Phage_HCP"/>
    <property type="match status" value="1"/>
</dbReference>
<protein>
    <submittedName>
        <fullName evidence="1">SPP1 family predicted phage head-tail adaptor</fullName>
    </submittedName>
</protein>
<reference evidence="1 2" key="1">
    <citation type="submission" date="2021-03" db="EMBL/GenBank/DDBJ databases">
        <title>Genomic Encyclopedia of Type Strains, Phase IV (KMG-IV): sequencing the most valuable type-strain genomes for metagenomic binning, comparative biology and taxonomic classification.</title>
        <authorList>
            <person name="Goeker M."/>
        </authorList>
    </citation>
    <scope>NUCLEOTIDE SEQUENCE [LARGE SCALE GENOMIC DNA]</scope>
    <source>
        <strain evidence="1 2">DSM 21600</strain>
    </source>
</reference>
<sequence length="107" mass="12244">MRAGKLDRRLSLLEWRETGRDELNQPIEDWVAVKTVWGQQRPERGAERFSAAQIAGSTVLTFHIRYFGTISVQDRIRYEGKDYEVSAPARELGRHVGLEIDCIAVAE</sequence>
<dbReference type="Proteomes" id="UP000759443">
    <property type="component" value="Unassembled WGS sequence"/>
</dbReference>
<dbReference type="Gene3D" id="2.40.10.270">
    <property type="entry name" value="Bacteriophage SPP1 head-tail adaptor protein"/>
    <property type="match status" value="1"/>
</dbReference>
<proteinExistence type="predicted"/>
<accession>A0ABS4DVG8</accession>
<name>A0ABS4DVG8_9HYPH</name>
<dbReference type="EMBL" id="JAGGJU010000003">
    <property type="protein sequence ID" value="MBP1849691.1"/>
    <property type="molecule type" value="Genomic_DNA"/>
</dbReference>
<dbReference type="InterPro" id="IPR038666">
    <property type="entry name" value="SSP1_head-tail_sf"/>
</dbReference>
<evidence type="ECO:0000313" key="1">
    <source>
        <dbReference type="EMBL" id="MBP1849691.1"/>
    </source>
</evidence>
<dbReference type="NCBIfam" id="TIGR01563">
    <property type="entry name" value="gp16_SPP1"/>
    <property type="match status" value="1"/>
</dbReference>
<organism evidence="1 2">
    <name type="scientific">Rhizobium halophytocola</name>
    <dbReference type="NCBI Taxonomy" id="735519"/>
    <lineage>
        <taxon>Bacteria</taxon>
        <taxon>Pseudomonadati</taxon>
        <taxon>Pseudomonadota</taxon>
        <taxon>Alphaproteobacteria</taxon>
        <taxon>Hyphomicrobiales</taxon>
        <taxon>Rhizobiaceae</taxon>
        <taxon>Rhizobium/Agrobacterium group</taxon>
        <taxon>Rhizobium</taxon>
    </lineage>
</organism>
<dbReference type="RefSeq" id="WP_209943023.1">
    <property type="nucleotide sequence ID" value="NZ_JAGGJU010000003.1"/>
</dbReference>
<comment type="caution">
    <text evidence="1">The sequence shown here is derived from an EMBL/GenBank/DDBJ whole genome shotgun (WGS) entry which is preliminary data.</text>
</comment>
<keyword evidence="2" id="KW-1185">Reference proteome</keyword>